<evidence type="ECO:0000313" key="4">
    <source>
        <dbReference type="Proteomes" id="UP000197138"/>
    </source>
</evidence>
<evidence type="ECO:0000259" key="2">
    <source>
        <dbReference type="Pfam" id="PF11995"/>
    </source>
</evidence>
<dbReference type="InterPro" id="IPR021881">
    <property type="entry name" value="NACK_C"/>
</dbReference>
<evidence type="ECO:0000256" key="1">
    <source>
        <dbReference type="ARBA" id="ARBA00022701"/>
    </source>
</evidence>
<protein>
    <recommendedName>
        <fullName evidence="2">NPK1-activating kinesin-like protein C-terminal domain-containing protein</fullName>
    </recommendedName>
</protein>
<organism evidence="3 4">
    <name type="scientific">Punica granatum</name>
    <name type="common">Pomegranate</name>
    <dbReference type="NCBI Taxonomy" id="22663"/>
    <lineage>
        <taxon>Eukaryota</taxon>
        <taxon>Viridiplantae</taxon>
        <taxon>Streptophyta</taxon>
        <taxon>Embryophyta</taxon>
        <taxon>Tracheophyta</taxon>
        <taxon>Spermatophyta</taxon>
        <taxon>Magnoliopsida</taxon>
        <taxon>eudicotyledons</taxon>
        <taxon>Gunneridae</taxon>
        <taxon>Pentapetalae</taxon>
        <taxon>rosids</taxon>
        <taxon>malvids</taxon>
        <taxon>Myrtales</taxon>
        <taxon>Lythraceae</taxon>
        <taxon>Punica</taxon>
    </lineage>
</organism>
<dbReference type="Pfam" id="PF11995">
    <property type="entry name" value="DUF3490"/>
    <property type="match status" value="1"/>
</dbReference>
<accession>A0A218W2A0</accession>
<feature type="domain" description="NPK1-activating kinesin-like protein C-terminal" evidence="2">
    <location>
        <begin position="1"/>
        <end position="74"/>
    </location>
</feature>
<dbReference type="GO" id="GO:0005874">
    <property type="term" value="C:microtubule"/>
    <property type="evidence" value="ECO:0007669"/>
    <property type="project" value="UniProtKB-KW"/>
</dbReference>
<proteinExistence type="predicted"/>
<gene>
    <name evidence="3" type="ORF">CDL15_Pgr013647</name>
</gene>
<dbReference type="Proteomes" id="UP000197138">
    <property type="component" value="Unassembled WGS sequence"/>
</dbReference>
<evidence type="ECO:0000313" key="3">
    <source>
        <dbReference type="EMBL" id="OWM66430.1"/>
    </source>
</evidence>
<dbReference type="AlphaFoldDB" id="A0A218W2A0"/>
<keyword evidence="1" id="KW-0493">Microtubule</keyword>
<comment type="caution">
    <text evidence="3">The sequence shown here is derived from an EMBL/GenBank/DDBJ whole genome shotgun (WGS) entry which is preliminary data.</text>
</comment>
<dbReference type="EMBL" id="MTKT01005554">
    <property type="protein sequence ID" value="OWM66430.1"/>
    <property type="molecule type" value="Genomic_DNA"/>
</dbReference>
<sequence length="137" mass="15226">MQKKVSTIDGERLFLTWGIGLDSKNRSLQLACRLWTRTDDIDHISESASIVAMLVGLVPAEDAPKEMSGLNFAPRGSGRRSNVFKKGSVISIVRSAAQVYLLYVCQYNIGSSCLDDRYRLNIGLERLRCLSSELSLL</sequence>
<name>A0A218W2A0_PUNGR</name>
<reference evidence="4" key="1">
    <citation type="journal article" date="2017" name="Plant J.">
        <title>The pomegranate (Punica granatum L.) genome and the genomics of punicalagin biosynthesis.</title>
        <authorList>
            <person name="Qin G."/>
            <person name="Xu C."/>
            <person name="Ming R."/>
            <person name="Tang H."/>
            <person name="Guyot R."/>
            <person name="Kramer E.M."/>
            <person name="Hu Y."/>
            <person name="Yi X."/>
            <person name="Qi Y."/>
            <person name="Xu X."/>
            <person name="Gao Z."/>
            <person name="Pan H."/>
            <person name="Jian J."/>
            <person name="Tian Y."/>
            <person name="Yue Z."/>
            <person name="Xu Y."/>
        </authorList>
    </citation>
    <scope>NUCLEOTIDE SEQUENCE [LARGE SCALE GENOMIC DNA]</scope>
    <source>
        <strain evidence="4">cv. Dabenzi</strain>
    </source>
</reference>